<feature type="signal peptide" evidence="2">
    <location>
        <begin position="1"/>
        <end position="27"/>
    </location>
</feature>
<dbReference type="CDD" id="cd06151">
    <property type="entry name" value="YjgF_YER057c_UK114_like_3"/>
    <property type="match status" value="1"/>
</dbReference>
<dbReference type="PANTHER" id="PTHR11803">
    <property type="entry name" value="2-IMINOBUTANOATE/2-IMINOPROPANOATE DEAMINASE RIDA"/>
    <property type="match status" value="1"/>
</dbReference>
<dbReference type="Gene3D" id="3.30.1330.40">
    <property type="entry name" value="RutC-like"/>
    <property type="match status" value="1"/>
</dbReference>
<proteinExistence type="inferred from homology"/>
<name>A0ABX0FD78_9BURK</name>
<keyword evidence="2" id="KW-0732">Signal</keyword>
<evidence type="ECO:0000313" key="3">
    <source>
        <dbReference type="EMBL" id="NGZ82822.1"/>
    </source>
</evidence>
<comment type="caution">
    <text evidence="3">The sequence shown here is derived from an EMBL/GenBank/DDBJ whole genome shotgun (WGS) entry which is preliminary data.</text>
</comment>
<dbReference type="EMBL" id="JAADJT010000001">
    <property type="protein sequence ID" value="NGZ82822.1"/>
    <property type="molecule type" value="Genomic_DNA"/>
</dbReference>
<dbReference type="InterPro" id="IPR006175">
    <property type="entry name" value="YjgF/YER057c/UK114"/>
</dbReference>
<evidence type="ECO:0008006" key="5">
    <source>
        <dbReference type="Google" id="ProtNLM"/>
    </source>
</evidence>
<reference evidence="3 4" key="1">
    <citation type="submission" date="2020-01" db="EMBL/GenBank/DDBJ databases">
        <authorList>
            <person name="Lee S.D."/>
        </authorList>
    </citation>
    <scope>NUCLEOTIDE SEQUENCE [LARGE SCALE GENOMIC DNA]</scope>
    <source>
        <strain evidence="3 4">SAP-35</strain>
    </source>
</reference>
<keyword evidence="4" id="KW-1185">Reference proteome</keyword>
<dbReference type="RefSeq" id="WP_166097486.1">
    <property type="nucleotide sequence ID" value="NZ_JAADJT010000001.1"/>
</dbReference>
<evidence type="ECO:0000313" key="4">
    <source>
        <dbReference type="Proteomes" id="UP000666369"/>
    </source>
</evidence>
<evidence type="ECO:0000256" key="1">
    <source>
        <dbReference type="ARBA" id="ARBA00010552"/>
    </source>
</evidence>
<gene>
    <name evidence="3" type="ORF">GW587_00915</name>
</gene>
<reference evidence="4" key="2">
    <citation type="submission" date="2023-07" db="EMBL/GenBank/DDBJ databases">
        <title>Duganella aceri sp. nov., isolated from tree sap.</title>
        <authorList>
            <person name="Kim I.S."/>
        </authorList>
    </citation>
    <scope>NUCLEOTIDE SEQUENCE [LARGE SCALE GENOMIC DNA]</scope>
    <source>
        <strain evidence="4">SAP-35</strain>
    </source>
</reference>
<evidence type="ECO:0000256" key="2">
    <source>
        <dbReference type="SAM" id="SignalP"/>
    </source>
</evidence>
<dbReference type="PROSITE" id="PS01094">
    <property type="entry name" value="UPF0076"/>
    <property type="match status" value="1"/>
</dbReference>
<comment type="similarity">
    <text evidence="1">Belongs to the RutC family.</text>
</comment>
<sequence length="176" mass="18105">MKKALATLLIPAALGLLSAAAASNAAAAAKEPVKADIVRHKIPGSDFPIALAVTIPPTATIHFISGQVPAVIDTAAAPDSLAAYGDTKAQTETVLKKIKDVLAGMKLEMSDVVKMQVFLVGDPAKGGKGDTKGFMEAYTQYFGGSQPNLPARAVVQVAGLSNPGWLVEIEVVAAKK</sequence>
<accession>A0ABX0FD78</accession>
<dbReference type="Pfam" id="PF01042">
    <property type="entry name" value="Ribonuc_L-PSP"/>
    <property type="match status" value="1"/>
</dbReference>
<feature type="chain" id="PRO_5047071780" description="RidA family protein" evidence="2">
    <location>
        <begin position="28"/>
        <end position="176"/>
    </location>
</feature>
<organism evidence="3 4">
    <name type="scientific">Duganella aceris</name>
    <dbReference type="NCBI Taxonomy" id="2703883"/>
    <lineage>
        <taxon>Bacteria</taxon>
        <taxon>Pseudomonadati</taxon>
        <taxon>Pseudomonadota</taxon>
        <taxon>Betaproteobacteria</taxon>
        <taxon>Burkholderiales</taxon>
        <taxon>Oxalobacteraceae</taxon>
        <taxon>Telluria group</taxon>
        <taxon>Duganella</taxon>
    </lineage>
</organism>
<dbReference type="SUPFAM" id="SSF55298">
    <property type="entry name" value="YjgF-like"/>
    <property type="match status" value="1"/>
</dbReference>
<dbReference type="InterPro" id="IPR019897">
    <property type="entry name" value="RidA_CS"/>
</dbReference>
<dbReference type="Proteomes" id="UP000666369">
    <property type="component" value="Unassembled WGS sequence"/>
</dbReference>
<dbReference type="InterPro" id="IPR035959">
    <property type="entry name" value="RutC-like_sf"/>
</dbReference>
<dbReference type="PANTHER" id="PTHR11803:SF59">
    <property type="entry name" value="ENDORIBONUCLEASE"/>
    <property type="match status" value="1"/>
</dbReference>
<protein>
    <recommendedName>
        <fullName evidence="5">RidA family protein</fullName>
    </recommendedName>
</protein>